<evidence type="ECO:0000313" key="4">
    <source>
        <dbReference type="Proteomes" id="UP000218041"/>
    </source>
</evidence>
<evidence type="ECO:0000313" key="2">
    <source>
        <dbReference type="EMBL" id="PAT11513.1"/>
    </source>
</evidence>
<dbReference type="EMBL" id="NQMQ01000026">
    <property type="protein sequence ID" value="PAJ68468.1"/>
    <property type="molecule type" value="Genomic_DNA"/>
</dbReference>
<proteinExistence type="predicted"/>
<protein>
    <recommendedName>
        <fullName evidence="5">DUF4259 domain-containing protein</fullName>
    </recommendedName>
</protein>
<dbReference type="RefSeq" id="WP_095278823.1">
    <property type="nucleotide sequence ID" value="NZ_CP047655.1"/>
</dbReference>
<evidence type="ECO:0000313" key="1">
    <source>
        <dbReference type="EMBL" id="PAJ68468.1"/>
    </source>
</evidence>
<dbReference type="Proteomes" id="UP000218041">
    <property type="component" value="Unassembled WGS sequence"/>
</dbReference>
<dbReference type="Proteomes" id="UP000215771">
    <property type="component" value="Unassembled WGS sequence"/>
</dbReference>
<reference evidence="2 4" key="1">
    <citation type="submission" date="2017-08" db="EMBL/GenBank/DDBJ databases">
        <title>Whole genome sequences of 6 clinical strains closest to Corynebacterium imitans.</title>
        <authorList>
            <person name="Bernier A.-M."/>
            <person name="Burdz T."/>
            <person name="Bernard K."/>
        </authorList>
    </citation>
    <scope>NUCLEOTIDE SEQUENCE [LARGE SCALE GENOMIC DNA]</scope>
    <source>
        <strain evidence="2 4">NML92-0415</strain>
    </source>
</reference>
<dbReference type="EMBL" id="NSGP01000002">
    <property type="protein sequence ID" value="PAT11513.1"/>
    <property type="molecule type" value="Genomic_DNA"/>
</dbReference>
<dbReference type="InterPro" id="IPR025355">
    <property type="entry name" value="DUF4259"/>
</dbReference>
<comment type="caution">
    <text evidence="1">The sequence shown here is derived from an EMBL/GenBank/DDBJ whole genome shotgun (WGS) entry which is preliminary data.</text>
</comment>
<organism evidence="1 3">
    <name type="scientific">Corynebacterium hadale</name>
    <dbReference type="NCBI Taxonomy" id="2026255"/>
    <lineage>
        <taxon>Bacteria</taxon>
        <taxon>Bacillati</taxon>
        <taxon>Actinomycetota</taxon>
        <taxon>Actinomycetes</taxon>
        <taxon>Mycobacteriales</taxon>
        <taxon>Corynebacteriaceae</taxon>
        <taxon>Corynebacterium</taxon>
    </lineage>
</organism>
<evidence type="ECO:0008006" key="5">
    <source>
        <dbReference type="Google" id="ProtNLM"/>
    </source>
</evidence>
<name>A0A269PAL7_9CORY</name>
<dbReference type="AlphaFoldDB" id="A0A269PAL7"/>
<dbReference type="Pfam" id="PF14078">
    <property type="entry name" value="DUF4259"/>
    <property type="match status" value="1"/>
</dbReference>
<reference evidence="1 3" key="2">
    <citation type="submission" date="2017-08" db="EMBL/GenBank/DDBJ databases">
        <authorList>
            <person name="de Groot N.N."/>
        </authorList>
    </citation>
    <scope>NUCLEOTIDE SEQUENCE [LARGE SCALE GENOMIC DNA]</scope>
    <source>
        <strain evidence="1 3">NBT06-6</strain>
    </source>
</reference>
<gene>
    <name evidence="1" type="ORF">CIG21_10670</name>
    <name evidence="2" type="ORF">CKJ80_02385</name>
</gene>
<accession>A0A269PAL7</accession>
<evidence type="ECO:0000313" key="3">
    <source>
        <dbReference type="Proteomes" id="UP000215771"/>
    </source>
</evidence>
<sequence>MGTWNYGPFDNDHARDAVRQLANGTFRMDKFRFACRELPLDSGQAEVVVALVAVMNGNLPSEEFHEALAFEFSFRDRRWLEHQVRELMSSPDSDLYEQWLDAGELEQWLAATRRATGFTGFAGA</sequence>